<evidence type="ECO:0000313" key="1">
    <source>
        <dbReference type="EMBL" id="BDR59446.1"/>
    </source>
</evidence>
<dbReference type="Pfam" id="PF08817">
    <property type="entry name" value="YukD"/>
    <property type="match status" value="1"/>
</dbReference>
<proteinExistence type="predicted"/>
<dbReference type="EMBL" id="AP026802">
    <property type="protein sequence ID" value="BDR59446.1"/>
    <property type="molecule type" value="Genomic_DNA"/>
</dbReference>
<accession>A0AAU9DLL7</accession>
<dbReference type="SUPFAM" id="SSF54236">
    <property type="entry name" value="Ubiquitin-like"/>
    <property type="match status" value="1"/>
</dbReference>
<dbReference type="InterPro" id="IPR024962">
    <property type="entry name" value="YukD-like"/>
</dbReference>
<dbReference type="AlphaFoldDB" id="A0AAU9DLL7"/>
<gene>
    <name evidence="1" type="ORF">XA3_18870</name>
</gene>
<sequence>MSYINVTIKWVGASGYVQDLRIPTNITVNKLIAMLIDGLNERSIDIKPGCLNIIKVTTKDILISGTDILRSYPIADGDILEVI</sequence>
<name>A0AAU9DLL7_9LACO</name>
<reference evidence="1 2" key="1">
    <citation type="journal article" date="2023" name="Microbiol. Spectr.">
        <title>Symbiosis of Carpenter Bees with Uncharacterized Lactic Acid Bacteria Showing NAD Auxotrophy.</title>
        <authorList>
            <person name="Kawasaki S."/>
            <person name="Ozawa K."/>
            <person name="Mori T."/>
            <person name="Yamamoto A."/>
            <person name="Ito M."/>
            <person name="Ohkuma M."/>
            <person name="Sakamoto M."/>
            <person name="Matsutani M."/>
        </authorList>
    </citation>
    <scope>NUCLEOTIDE SEQUENCE [LARGE SCALE GENOMIC DNA]</scope>
    <source>
        <strain evidence="1 2">XA3</strain>
    </source>
</reference>
<evidence type="ECO:0008006" key="3">
    <source>
        <dbReference type="Google" id="ProtNLM"/>
    </source>
</evidence>
<protein>
    <recommendedName>
        <fullName evidence="3">Type VII secretion protein, YukD family</fullName>
    </recommendedName>
</protein>
<dbReference type="Gene3D" id="3.10.20.90">
    <property type="entry name" value="Phosphatidylinositol 3-kinase Catalytic Subunit, Chain A, domain 1"/>
    <property type="match status" value="1"/>
</dbReference>
<dbReference type="InterPro" id="IPR029071">
    <property type="entry name" value="Ubiquitin-like_domsf"/>
</dbReference>
<dbReference type="KEGG" id="xap:XA3_18870"/>
<dbReference type="RefSeq" id="WP_317635239.1">
    <property type="nucleotide sequence ID" value="NZ_AP026802.1"/>
</dbReference>
<organism evidence="1 2">
    <name type="scientific">Xylocopilactobacillus apicola</name>
    <dbReference type="NCBI Taxonomy" id="2932184"/>
    <lineage>
        <taxon>Bacteria</taxon>
        <taxon>Bacillati</taxon>
        <taxon>Bacillota</taxon>
        <taxon>Bacilli</taxon>
        <taxon>Lactobacillales</taxon>
        <taxon>Lactobacillaceae</taxon>
        <taxon>Xylocopilactobacillus</taxon>
    </lineage>
</organism>
<dbReference type="Proteomes" id="UP001321861">
    <property type="component" value="Chromosome"/>
</dbReference>
<keyword evidence="2" id="KW-1185">Reference proteome</keyword>
<evidence type="ECO:0000313" key="2">
    <source>
        <dbReference type="Proteomes" id="UP001321861"/>
    </source>
</evidence>